<dbReference type="FunFam" id="1.10.287.950:FF:000001">
    <property type="entry name" value="Methyl-accepting chemotaxis sensory transducer"/>
    <property type="match status" value="1"/>
</dbReference>
<evidence type="ECO:0000313" key="7">
    <source>
        <dbReference type="EMBL" id="MBB6523814.1"/>
    </source>
</evidence>
<dbReference type="PANTHER" id="PTHR32089:SF112">
    <property type="entry name" value="LYSOZYME-LIKE PROTEIN-RELATED"/>
    <property type="match status" value="1"/>
</dbReference>
<comment type="similarity">
    <text evidence="3">Belongs to the methyl-accepting chemotaxis (MCP) protein family.</text>
</comment>
<dbReference type="GO" id="GO:0004888">
    <property type="term" value="F:transmembrane signaling receptor activity"/>
    <property type="evidence" value="ECO:0007669"/>
    <property type="project" value="InterPro"/>
</dbReference>
<gene>
    <name evidence="7" type="ORF">HNR48_004129</name>
</gene>
<feature type="domain" description="HAMP" evidence="6">
    <location>
        <begin position="464"/>
        <end position="517"/>
    </location>
</feature>
<name>A0A7X0JY08_9GAMM</name>
<dbReference type="CDD" id="cd06225">
    <property type="entry name" value="HAMP"/>
    <property type="match status" value="1"/>
</dbReference>
<protein>
    <submittedName>
        <fullName evidence="7">Methyl-accepting chemotaxis protein</fullName>
    </submittedName>
</protein>
<evidence type="ECO:0000259" key="6">
    <source>
        <dbReference type="PROSITE" id="PS50885"/>
    </source>
</evidence>
<dbReference type="RefSeq" id="WP_166843552.1">
    <property type="nucleotide sequence ID" value="NZ_JAAONY010000005.1"/>
</dbReference>
<organism evidence="7 8">
    <name type="scientific">Pseudoteredinibacter isoporae</name>
    <dbReference type="NCBI Taxonomy" id="570281"/>
    <lineage>
        <taxon>Bacteria</taxon>
        <taxon>Pseudomonadati</taxon>
        <taxon>Pseudomonadota</taxon>
        <taxon>Gammaproteobacteria</taxon>
        <taxon>Cellvibrionales</taxon>
        <taxon>Cellvibrionaceae</taxon>
        <taxon>Pseudoteredinibacter</taxon>
    </lineage>
</organism>
<dbReference type="Proteomes" id="UP000528457">
    <property type="component" value="Unassembled WGS sequence"/>
</dbReference>
<dbReference type="InterPro" id="IPR004090">
    <property type="entry name" value="Chemotax_Me-accpt_rcpt"/>
</dbReference>
<accession>A0A7X0JY08</accession>
<comment type="subcellular location">
    <subcellularLocation>
        <location evidence="1">Membrane</location>
    </subcellularLocation>
</comment>
<dbReference type="GO" id="GO:0016020">
    <property type="term" value="C:membrane"/>
    <property type="evidence" value="ECO:0007669"/>
    <property type="project" value="UniProtKB-SubCell"/>
</dbReference>
<dbReference type="Gene3D" id="3.30.450.20">
    <property type="entry name" value="PAS domain"/>
    <property type="match status" value="1"/>
</dbReference>
<comment type="caution">
    <text evidence="7">The sequence shown here is derived from an EMBL/GenBank/DDBJ whole genome shotgun (WGS) entry which is preliminary data.</text>
</comment>
<dbReference type="PROSITE" id="PS50111">
    <property type="entry name" value="CHEMOTAXIS_TRANSDUC_2"/>
    <property type="match status" value="1"/>
</dbReference>
<evidence type="ECO:0000256" key="4">
    <source>
        <dbReference type="PROSITE-ProRule" id="PRU00284"/>
    </source>
</evidence>
<evidence type="ECO:0000313" key="8">
    <source>
        <dbReference type="Proteomes" id="UP000528457"/>
    </source>
</evidence>
<dbReference type="SMART" id="SM00304">
    <property type="entry name" value="HAMP"/>
    <property type="match status" value="1"/>
</dbReference>
<dbReference type="InParanoid" id="A0A7X0JY08"/>
<dbReference type="SUPFAM" id="SSF58104">
    <property type="entry name" value="Methyl-accepting chemotaxis protein (MCP) signaling domain"/>
    <property type="match status" value="1"/>
</dbReference>
<dbReference type="PANTHER" id="PTHR32089">
    <property type="entry name" value="METHYL-ACCEPTING CHEMOTAXIS PROTEIN MCPB"/>
    <property type="match status" value="1"/>
</dbReference>
<dbReference type="SMART" id="SM00283">
    <property type="entry name" value="MA"/>
    <property type="match status" value="1"/>
</dbReference>
<dbReference type="Pfam" id="PF00015">
    <property type="entry name" value="MCPsignal"/>
    <property type="match status" value="1"/>
</dbReference>
<evidence type="ECO:0000256" key="1">
    <source>
        <dbReference type="ARBA" id="ARBA00004370"/>
    </source>
</evidence>
<reference evidence="7 8" key="1">
    <citation type="submission" date="2020-08" db="EMBL/GenBank/DDBJ databases">
        <title>Genomic Encyclopedia of Type Strains, Phase IV (KMG-IV): sequencing the most valuable type-strain genomes for metagenomic binning, comparative biology and taxonomic classification.</title>
        <authorList>
            <person name="Goeker M."/>
        </authorList>
    </citation>
    <scope>NUCLEOTIDE SEQUENCE [LARGE SCALE GENOMIC DNA]</scope>
    <source>
        <strain evidence="7 8">DSM 22368</strain>
    </source>
</reference>
<dbReference type="AlphaFoldDB" id="A0A7X0JY08"/>
<keyword evidence="8" id="KW-1185">Reference proteome</keyword>
<dbReference type="PRINTS" id="PR00260">
    <property type="entry name" value="CHEMTRNSDUCR"/>
</dbReference>
<dbReference type="Pfam" id="PF00672">
    <property type="entry name" value="HAMP"/>
    <property type="match status" value="1"/>
</dbReference>
<dbReference type="CDD" id="cd11386">
    <property type="entry name" value="MCP_signal"/>
    <property type="match status" value="1"/>
</dbReference>
<evidence type="ECO:0000256" key="2">
    <source>
        <dbReference type="ARBA" id="ARBA00023224"/>
    </source>
</evidence>
<dbReference type="EMBL" id="JACHHT010000005">
    <property type="protein sequence ID" value="MBB6523814.1"/>
    <property type="molecule type" value="Genomic_DNA"/>
</dbReference>
<feature type="domain" description="Methyl-accepting transducer" evidence="5">
    <location>
        <begin position="522"/>
        <end position="758"/>
    </location>
</feature>
<proteinExistence type="inferred from homology"/>
<dbReference type="CDD" id="cd18774">
    <property type="entry name" value="PDC2_HK_sensor"/>
    <property type="match status" value="1"/>
</dbReference>
<dbReference type="InterPro" id="IPR004089">
    <property type="entry name" value="MCPsignal_dom"/>
</dbReference>
<dbReference type="GO" id="GO:0006935">
    <property type="term" value="P:chemotaxis"/>
    <property type="evidence" value="ECO:0007669"/>
    <property type="project" value="InterPro"/>
</dbReference>
<keyword evidence="2 4" id="KW-0807">Transducer</keyword>
<dbReference type="GO" id="GO:0007165">
    <property type="term" value="P:signal transduction"/>
    <property type="evidence" value="ECO:0007669"/>
    <property type="project" value="UniProtKB-KW"/>
</dbReference>
<dbReference type="Gene3D" id="1.10.287.950">
    <property type="entry name" value="Methyl-accepting chemotaxis protein"/>
    <property type="match status" value="1"/>
</dbReference>
<sequence>MKVRSRVSIFALTLSLLPLLIVTLVLGWFSYSSAKDALEKEIENNLISRRDAKKSELEAYFQTVNDQLLSQAQSTMLIEAAKGFRNEFLSETFQQASLSNLSSFSNLSEFSETAIAGIPESVKQSLDQYYYNDFIERYKEKNVNKETDINAIVGNLSNRAKWFQYYYISNNEESLGEKDNMLSSPLGSGYDQTHEKYHPPIQGFLKRFGFYDIFIVDPDSGHIVYSVFKELDYGTSLKSGPYRNSGLAQAFKQALELGTNREVTTVDFRSYLPSYNDNAAFAATPIVENGERVGILVYQLALDKINQLMTLKQEWQDHGYGKTGEVYLVGSDLNMRSDSRLFVERPEDFRRWGTRSNFGAEATNTIMAKGTTIGLLPVSTQASLASREGQTGVARYRNYTGEPVLGAYAPLSINGLSWAIVAEVYESEAFSGVGEIASLIKLYGGITFLAVMFIATGAGLWFARGIARPIAELSETVRAISSQNDLTLHVHEMGGEEVRQAAKSVNDLIERLRQNFSEINTSSLKLAQTADNMMGLMKTSLEVTDTQNAECSKVAQSTEQMEVAANEVARNAGETATQTQEANKLSNTLGDLVERTASSTETVAEEIESASDALETLAEKSNDIGSVLDVIQSIAEQTNLLALNAAIEAARAGDQGRGFAVVADEVRVLAQRTQDATGEISTMIESLQSNSSTAVKAMRLGHTTVKNNVEIAEESRHSLSETVAVIQKIAFMNEQVATAAEEQTNIIQGITESTHDLNRLTESSSDKSSELSNISSQLHDLAGNLKTMVSAYKV</sequence>
<dbReference type="PROSITE" id="PS50885">
    <property type="entry name" value="HAMP"/>
    <property type="match status" value="1"/>
</dbReference>
<dbReference type="InterPro" id="IPR003660">
    <property type="entry name" value="HAMP_dom"/>
</dbReference>
<evidence type="ECO:0000259" key="5">
    <source>
        <dbReference type="PROSITE" id="PS50111"/>
    </source>
</evidence>
<evidence type="ECO:0000256" key="3">
    <source>
        <dbReference type="ARBA" id="ARBA00029447"/>
    </source>
</evidence>